<evidence type="ECO:0000313" key="2">
    <source>
        <dbReference type="EMBL" id="QHT69211.1"/>
    </source>
</evidence>
<reference evidence="2 3" key="1">
    <citation type="submission" date="2020-01" db="EMBL/GenBank/DDBJ databases">
        <authorList>
            <person name="Kim M.K."/>
        </authorList>
    </citation>
    <scope>NUCLEOTIDE SEQUENCE [LARGE SCALE GENOMIC DNA]</scope>
    <source>
        <strain evidence="2 3">172606-1</strain>
    </source>
</reference>
<dbReference type="Pfam" id="PF13557">
    <property type="entry name" value="Phenol_MetA_deg"/>
    <property type="match status" value="1"/>
</dbReference>
<dbReference type="Proteomes" id="UP000480178">
    <property type="component" value="Chromosome"/>
</dbReference>
<name>A0A6C0GMB4_9BACT</name>
<feature type="signal peptide" evidence="1">
    <location>
        <begin position="1"/>
        <end position="26"/>
    </location>
</feature>
<keyword evidence="1" id="KW-0732">Signal</keyword>
<organism evidence="2 3">
    <name type="scientific">Rhodocytophaga rosea</name>
    <dbReference type="NCBI Taxonomy" id="2704465"/>
    <lineage>
        <taxon>Bacteria</taxon>
        <taxon>Pseudomonadati</taxon>
        <taxon>Bacteroidota</taxon>
        <taxon>Cytophagia</taxon>
        <taxon>Cytophagales</taxon>
        <taxon>Rhodocytophagaceae</taxon>
        <taxon>Rhodocytophaga</taxon>
    </lineage>
</organism>
<sequence>MRRKFTTISAIAVAFSLTCFCEFSLAQDNTWQDKPAKSYKSYNSFKAPLIEDNSFFVEEAFNQSAGVIQFISTCYFDNINSRNLIYSFTQEIPLQDVKHQISYTINYIALNAQSPGLQGLGDFMVNYRYELKGKDDWALITPRFSLIIPTGDFRKGFGSGAWGGQFNLPITKMVSNRLVFHYNTGFTFLKDAQFALSDATSENEVKHKHLTGINLGASMIWMPADKLNLMLEYVSNINDSFNETGQVNKGHQLVLNPGLRYAFDIGKCQIVPGISIPVAIEKNTRQPGAFIYLSIEPNYNIKK</sequence>
<dbReference type="AlphaFoldDB" id="A0A6C0GMB4"/>
<feature type="chain" id="PRO_5025508922" evidence="1">
    <location>
        <begin position="27"/>
        <end position="303"/>
    </location>
</feature>
<dbReference type="RefSeq" id="WP_162445200.1">
    <property type="nucleotide sequence ID" value="NZ_CP048222.1"/>
</dbReference>
<dbReference type="EMBL" id="CP048222">
    <property type="protein sequence ID" value="QHT69211.1"/>
    <property type="molecule type" value="Genomic_DNA"/>
</dbReference>
<keyword evidence="3" id="KW-1185">Reference proteome</keyword>
<dbReference type="KEGG" id="rhoz:GXP67_22485"/>
<evidence type="ECO:0000256" key="1">
    <source>
        <dbReference type="SAM" id="SignalP"/>
    </source>
</evidence>
<gene>
    <name evidence="2" type="ORF">GXP67_22485</name>
</gene>
<evidence type="ECO:0000313" key="3">
    <source>
        <dbReference type="Proteomes" id="UP000480178"/>
    </source>
</evidence>
<protein>
    <submittedName>
        <fullName evidence="2">Transporter</fullName>
    </submittedName>
</protein>
<accession>A0A6C0GMB4</accession>
<proteinExistence type="predicted"/>
<dbReference type="InterPro" id="IPR025737">
    <property type="entry name" value="FApF"/>
</dbReference>